<dbReference type="Gene3D" id="3.30.390.10">
    <property type="entry name" value="Enolase-like, N-terminal domain"/>
    <property type="match status" value="1"/>
</dbReference>
<organism evidence="3 4">
    <name type="scientific">Bordetella bronchialis</name>
    <dbReference type="NCBI Taxonomy" id="463025"/>
    <lineage>
        <taxon>Bacteria</taxon>
        <taxon>Pseudomonadati</taxon>
        <taxon>Pseudomonadota</taxon>
        <taxon>Betaproteobacteria</taxon>
        <taxon>Burkholderiales</taxon>
        <taxon>Alcaligenaceae</taxon>
        <taxon>Bordetella</taxon>
    </lineage>
</organism>
<keyword evidence="1" id="KW-0456">Lyase</keyword>
<dbReference type="PANTHER" id="PTHR48080">
    <property type="entry name" value="D-GALACTONATE DEHYDRATASE-RELATED"/>
    <property type="match status" value="1"/>
</dbReference>
<dbReference type="InterPro" id="IPR013341">
    <property type="entry name" value="Mandelate_racemase_N_dom"/>
</dbReference>
<dbReference type="CDD" id="cd03316">
    <property type="entry name" value="MR_like"/>
    <property type="match status" value="1"/>
</dbReference>
<name>A0A193FY90_9BORD</name>
<sequence length="390" mass="41998">MLSPPMTQDHPFQVAKLETFVLRVPANPPVRTSFGIMHDRPAVLVRVTDTDGHRGWGEVWCNFPAVGAEHRARLVDSCIRPLLCDRAWPSPAACFESLSAGVRILAIQSGEAGPLAHAIAGVDTAIWDMVARRAGQPLWKLLGAQDRPGQNTIQVYTSGINPDRPERVAQAKAREGYNAFKLKVGFGDRRDEDNVRALRDAMGPDATLMVDANQAWTPSQAAEMAGRLAAYGLEWLEEPLPADTPWETWRALAAKAPLRIAAGENLRGAESFQAAIEQGGIAVIQPDLGKWGGFSGCLPVVRNVLLRERWYCPHWLGGGVGLTASMHLKAAVGGPGYVEVDSNTNPLRDLLMPEGHAVKDGMVTLSDAPGLGVEPPMARLAPYVVASHGA</sequence>
<dbReference type="SFLD" id="SFLDG00179">
    <property type="entry name" value="mandelate_racemase"/>
    <property type="match status" value="1"/>
</dbReference>
<dbReference type="Gene3D" id="3.20.20.120">
    <property type="entry name" value="Enolase-like C-terminal domain"/>
    <property type="match status" value="1"/>
</dbReference>
<dbReference type="InterPro" id="IPR018110">
    <property type="entry name" value="Mandel_Rmase/mucon_lact_enz_CS"/>
</dbReference>
<dbReference type="InterPro" id="IPR036849">
    <property type="entry name" value="Enolase-like_C_sf"/>
</dbReference>
<gene>
    <name evidence="3" type="ORF">BAU08_14210</name>
</gene>
<dbReference type="EMBL" id="CP016171">
    <property type="protein sequence ID" value="ANN72343.1"/>
    <property type="molecule type" value="Genomic_DNA"/>
</dbReference>
<dbReference type="Pfam" id="PF13378">
    <property type="entry name" value="MR_MLE_C"/>
    <property type="match status" value="1"/>
</dbReference>
<dbReference type="SMART" id="SM00922">
    <property type="entry name" value="MR_MLE"/>
    <property type="match status" value="1"/>
</dbReference>
<dbReference type="GO" id="GO:0009063">
    <property type="term" value="P:amino acid catabolic process"/>
    <property type="evidence" value="ECO:0007669"/>
    <property type="project" value="InterPro"/>
</dbReference>
<dbReference type="Pfam" id="PF02746">
    <property type="entry name" value="MR_MLE_N"/>
    <property type="match status" value="1"/>
</dbReference>
<accession>A0A193FY90</accession>
<dbReference type="STRING" id="463025.BAU08_14210"/>
<evidence type="ECO:0000259" key="2">
    <source>
        <dbReference type="SMART" id="SM00922"/>
    </source>
</evidence>
<dbReference type="PROSITE" id="PS00909">
    <property type="entry name" value="MR_MLE_2"/>
    <property type="match status" value="1"/>
</dbReference>
<protein>
    <submittedName>
        <fullName evidence="3">Mandelate racemase</fullName>
    </submittedName>
</protein>
<feature type="domain" description="Mandelate racemase/muconate lactonizing enzyme C-terminal" evidence="2">
    <location>
        <begin position="165"/>
        <end position="259"/>
    </location>
</feature>
<dbReference type="AlphaFoldDB" id="A0A193FY90"/>
<dbReference type="InterPro" id="IPR029017">
    <property type="entry name" value="Enolase-like_N"/>
</dbReference>
<dbReference type="SUPFAM" id="SSF51604">
    <property type="entry name" value="Enolase C-terminal domain-like"/>
    <property type="match status" value="1"/>
</dbReference>
<dbReference type="SFLD" id="SFLDS00001">
    <property type="entry name" value="Enolase"/>
    <property type="match status" value="1"/>
</dbReference>
<proteinExistence type="predicted"/>
<dbReference type="SUPFAM" id="SSF54826">
    <property type="entry name" value="Enolase N-terminal domain-like"/>
    <property type="match status" value="1"/>
</dbReference>
<dbReference type="PANTHER" id="PTHR48080:SF2">
    <property type="entry name" value="D-GALACTONATE DEHYDRATASE"/>
    <property type="match status" value="1"/>
</dbReference>
<evidence type="ECO:0000313" key="3">
    <source>
        <dbReference type="EMBL" id="ANN72343.1"/>
    </source>
</evidence>
<dbReference type="Proteomes" id="UP000092213">
    <property type="component" value="Chromosome"/>
</dbReference>
<evidence type="ECO:0000256" key="1">
    <source>
        <dbReference type="ARBA" id="ARBA00023239"/>
    </source>
</evidence>
<dbReference type="InterPro" id="IPR013342">
    <property type="entry name" value="Mandelate_racemase_C"/>
</dbReference>
<dbReference type="InterPro" id="IPR034593">
    <property type="entry name" value="DgoD-like"/>
</dbReference>
<evidence type="ECO:0000313" key="4">
    <source>
        <dbReference type="Proteomes" id="UP000092213"/>
    </source>
</evidence>
<dbReference type="GO" id="GO:0016829">
    <property type="term" value="F:lyase activity"/>
    <property type="evidence" value="ECO:0007669"/>
    <property type="project" value="UniProtKB-KW"/>
</dbReference>
<reference evidence="3 4" key="1">
    <citation type="submission" date="2016-06" db="EMBL/GenBank/DDBJ databases">
        <title>Complete genome sequences of Bordetella bronchialis and Bordetella flabilis.</title>
        <authorList>
            <person name="LiPuma J.J."/>
            <person name="Spilker T."/>
        </authorList>
    </citation>
    <scope>NUCLEOTIDE SEQUENCE [LARGE SCALE GENOMIC DNA]</scope>
    <source>
        <strain evidence="3 4">AU17976</strain>
    </source>
</reference>
<dbReference type="InterPro" id="IPR029065">
    <property type="entry name" value="Enolase_C-like"/>
</dbReference>